<evidence type="ECO:0000256" key="17">
    <source>
        <dbReference type="ARBA" id="ARBA00049551"/>
    </source>
</evidence>
<dbReference type="InterPro" id="IPR050175">
    <property type="entry name" value="Complex_I_Subunit_2"/>
</dbReference>
<feature type="transmembrane region" description="Helical" evidence="18">
    <location>
        <begin position="241"/>
        <end position="265"/>
    </location>
</feature>
<feature type="transmembrane region" description="Helical" evidence="18">
    <location>
        <begin position="16"/>
        <end position="38"/>
    </location>
</feature>
<dbReference type="PANTHER" id="PTHR46552">
    <property type="entry name" value="NADH-UBIQUINONE OXIDOREDUCTASE CHAIN 2"/>
    <property type="match status" value="1"/>
</dbReference>
<evidence type="ECO:0000256" key="15">
    <source>
        <dbReference type="ARBA" id="ARBA00023136"/>
    </source>
</evidence>
<keyword evidence="13" id="KW-0830">Ubiquinone</keyword>
<evidence type="ECO:0000256" key="6">
    <source>
        <dbReference type="ARBA" id="ARBA00022660"/>
    </source>
</evidence>
<keyword evidence="5" id="KW-0813">Transport</keyword>
<keyword evidence="6" id="KW-0679">Respiratory chain</keyword>
<proteinExistence type="inferred from homology"/>
<evidence type="ECO:0000313" key="20">
    <source>
        <dbReference type="EMBL" id="AEO51222.1"/>
    </source>
</evidence>
<keyword evidence="14 20" id="KW-0496">Mitochondrion</keyword>
<feature type="domain" description="NADH:quinone oxidoreductase/Mrp antiporter transmembrane" evidence="19">
    <location>
        <begin position="14"/>
        <end position="203"/>
    </location>
</feature>
<feature type="transmembrane region" description="Helical" evidence="18">
    <location>
        <begin position="208"/>
        <end position="229"/>
    </location>
</feature>
<feature type="transmembrane region" description="Helical" evidence="18">
    <location>
        <begin position="175"/>
        <end position="202"/>
    </location>
</feature>
<keyword evidence="10" id="KW-0249">Electron transport</keyword>
<evidence type="ECO:0000256" key="7">
    <source>
        <dbReference type="ARBA" id="ARBA00022692"/>
    </source>
</evidence>
<keyword evidence="11 18" id="KW-1133">Transmembrane helix</keyword>
<evidence type="ECO:0000256" key="5">
    <source>
        <dbReference type="ARBA" id="ARBA00022448"/>
    </source>
</evidence>
<dbReference type="InterPro" id="IPR001750">
    <property type="entry name" value="ND/Mrp_TM"/>
</dbReference>
<dbReference type="GO" id="GO:0005743">
    <property type="term" value="C:mitochondrial inner membrane"/>
    <property type="evidence" value="ECO:0007669"/>
    <property type="project" value="UniProtKB-SubCell"/>
</dbReference>
<evidence type="ECO:0000256" key="1">
    <source>
        <dbReference type="ARBA" id="ARBA00004448"/>
    </source>
</evidence>
<name>J3RFA7_9GAST</name>
<evidence type="ECO:0000256" key="11">
    <source>
        <dbReference type="ARBA" id="ARBA00022989"/>
    </source>
</evidence>
<keyword evidence="9" id="KW-1278">Translocase</keyword>
<dbReference type="AlphaFoldDB" id="J3RFA7"/>
<evidence type="ECO:0000256" key="2">
    <source>
        <dbReference type="ARBA" id="ARBA00007012"/>
    </source>
</evidence>
<evidence type="ECO:0000256" key="8">
    <source>
        <dbReference type="ARBA" id="ARBA00022792"/>
    </source>
</evidence>
<evidence type="ECO:0000256" key="12">
    <source>
        <dbReference type="ARBA" id="ARBA00023027"/>
    </source>
</evidence>
<evidence type="ECO:0000256" key="4">
    <source>
        <dbReference type="ARBA" id="ARBA00021008"/>
    </source>
</evidence>
<geneLocation type="mitochondrion" evidence="20"/>
<keyword evidence="15 18" id="KW-0472">Membrane</keyword>
<dbReference type="EC" id="7.1.1.2" evidence="3"/>
<evidence type="ECO:0000256" key="13">
    <source>
        <dbReference type="ARBA" id="ARBA00023075"/>
    </source>
</evidence>
<comment type="catalytic activity">
    <reaction evidence="17">
        <text>a ubiquinone + NADH + 5 H(+)(in) = a ubiquinol + NAD(+) + 4 H(+)(out)</text>
        <dbReference type="Rhea" id="RHEA:29091"/>
        <dbReference type="Rhea" id="RHEA-COMP:9565"/>
        <dbReference type="Rhea" id="RHEA-COMP:9566"/>
        <dbReference type="ChEBI" id="CHEBI:15378"/>
        <dbReference type="ChEBI" id="CHEBI:16389"/>
        <dbReference type="ChEBI" id="CHEBI:17976"/>
        <dbReference type="ChEBI" id="CHEBI:57540"/>
        <dbReference type="ChEBI" id="CHEBI:57945"/>
        <dbReference type="EC" id="7.1.1.2"/>
    </reaction>
</comment>
<feature type="transmembrane region" description="Helical" evidence="18">
    <location>
        <begin position="136"/>
        <end position="154"/>
    </location>
</feature>
<protein>
    <recommendedName>
        <fullName evidence="4">NADH-ubiquinone oxidoreductase chain 2</fullName>
        <ecNumber evidence="3">7.1.1.2</ecNumber>
    </recommendedName>
    <alternativeName>
        <fullName evidence="16">NADH dehydrogenase subunit 2</fullName>
    </alternativeName>
</protein>
<dbReference type="EMBL" id="JN564796">
    <property type="protein sequence ID" value="AEO51222.1"/>
    <property type="molecule type" value="Genomic_DNA"/>
</dbReference>
<evidence type="ECO:0000256" key="14">
    <source>
        <dbReference type="ARBA" id="ARBA00023128"/>
    </source>
</evidence>
<comment type="subcellular location">
    <subcellularLocation>
        <location evidence="1">Mitochondrion inner membrane</location>
        <topology evidence="1">Multi-pass membrane protein</topology>
    </subcellularLocation>
</comment>
<feature type="transmembrane region" description="Helical" evidence="18">
    <location>
        <begin position="50"/>
        <end position="72"/>
    </location>
</feature>
<dbReference type="PANTHER" id="PTHR46552:SF1">
    <property type="entry name" value="NADH-UBIQUINONE OXIDOREDUCTASE CHAIN 2"/>
    <property type="match status" value="1"/>
</dbReference>
<reference evidence="20" key="1">
    <citation type="journal article" date="2012" name="PLoS ONE">
        <title>The Complete Mitochondrial Genome of Galba pervia (Gastropoda: Mollusca), an Intermediate Host Snail of Fasciola spp.</title>
        <authorList>
            <person name="Liu G.H."/>
            <person name="Wang S.Y."/>
            <person name="Huang W.Y."/>
            <person name="Zhao G.H."/>
            <person name="Wei S.J."/>
            <person name="Song H.Q."/>
            <person name="Xu M.J."/>
            <person name="Lin R.Q."/>
            <person name="Zhou D.H."/>
            <person name="Zhu X.Q."/>
        </authorList>
    </citation>
    <scope>NUCLEOTIDE SEQUENCE</scope>
</reference>
<evidence type="ECO:0000259" key="19">
    <source>
        <dbReference type="Pfam" id="PF00361"/>
    </source>
</evidence>
<feature type="transmembrane region" description="Helical" evidence="18">
    <location>
        <begin position="78"/>
        <end position="99"/>
    </location>
</feature>
<accession>J3RFA7</accession>
<evidence type="ECO:0000256" key="9">
    <source>
        <dbReference type="ARBA" id="ARBA00022967"/>
    </source>
</evidence>
<dbReference type="GO" id="GO:0006120">
    <property type="term" value="P:mitochondrial electron transport, NADH to ubiquinone"/>
    <property type="evidence" value="ECO:0007669"/>
    <property type="project" value="TreeGrafter"/>
</dbReference>
<gene>
    <name evidence="20" type="primary">nad2</name>
</gene>
<organism evidence="20">
    <name type="scientific">Galba pervia</name>
    <dbReference type="NCBI Taxonomy" id="1051332"/>
    <lineage>
        <taxon>Eukaryota</taxon>
        <taxon>Metazoa</taxon>
        <taxon>Spiralia</taxon>
        <taxon>Lophotrochozoa</taxon>
        <taxon>Mollusca</taxon>
        <taxon>Gastropoda</taxon>
        <taxon>Heterobranchia</taxon>
        <taxon>Euthyneura</taxon>
        <taxon>Panpulmonata</taxon>
        <taxon>Hygrophila</taxon>
        <taxon>Lymnaeoidea</taxon>
        <taxon>Lymnaeidae</taxon>
        <taxon>Galba</taxon>
    </lineage>
</organism>
<dbReference type="Pfam" id="PF00361">
    <property type="entry name" value="Proton_antipo_M"/>
    <property type="match status" value="1"/>
</dbReference>
<sequence length="302" mass="34620">MYFLILGPILSISSSNWILCWSGMELGFFSLMPLLLMGNFSMSKGVVMKYFSIQAFSSVLLFFSGMMIFSFFYKDTIILLMFLFSVSLKLGFFPGHFWVPSVVSGLDWFSCCLILGPLKIAPLALLVIFLQLYSNLQVTVMFLGVLSAFYGAILGNNQTNIRAMIGASSISHTGWMINATIFGQMWMYFSVYMVTLFMFLFMMMKLDYLNAMMNLISMSGLPPFFMFIMKVNILYNLITMNVWPFMALLILSSVISLVFYLKFSYSLILNTNVFKSMYLYIFMILNLFGVFFIFFGGRKISQ</sequence>
<evidence type="ECO:0000256" key="3">
    <source>
        <dbReference type="ARBA" id="ARBA00012944"/>
    </source>
</evidence>
<evidence type="ECO:0000256" key="16">
    <source>
        <dbReference type="ARBA" id="ARBA00031028"/>
    </source>
</evidence>
<keyword evidence="7 18" id="KW-0812">Transmembrane</keyword>
<dbReference type="GO" id="GO:0008137">
    <property type="term" value="F:NADH dehydrogenase (ubiquinone) activity"/>
    <property type="evidence" value="ECO:0007669"/>
    <property type="project" value="UniProtKB-EC"/>
</dbReference>
<keyword evidence="12" id="KW-0520">NAD</keyword>
<evidence type="ECO:0000256" key="10">
    <source>
        <dbReference type="ARBA" id="ARBA00022982"/>
    </source>
</evidence>
<evidence type="ECO:0000256" key="18">
    <source>
        <dbReference type="SAM" id="Phobius"/>
    </source>
</evidence>
<comment type="similarity">
    <text evidence="2">Belongs to the complex I subunit 2 family.</text>
</comment>
<feature type="transmembrane region" description="Helical" evidence="18">
    <location>
        <begin position="277"/>
        <end position="297"/>
    </location>
</feature>
<keyword evidence="8" id="KW-0999">Mitochondrion inner membrane</keyword>
<feature type="transmembrane region" description="Helical" evidence="18">
    <location>
        <begin position="106"/>
        <end position="130"/>
    </location>
</feature>